<dbReference type="RefSeq" id="WP_189493344.1">
    <property type="nucleotide sequence ID" value="NZ_BMZG01000007.1"/>
</dbReference>
<dbReference type="SUPFAM" id="SSF54427">
    <property type="entry name" value="NTF2-like"/>
    <property type="match status" value="1"/>
</dbReference>
<evidence type="ECO:0008006" key="4">
    <source>
        <dbReference type="Google" id="ProtNLM"/>
    </source>
</evidence>
<gene>
    <name evidence="2" type="ORF">GCM10009007_15180</name>
</gene>
<name>A0A8J3G0S6_9BURK</name>
<protein>
    <recommendedName>
        <fullName evidence="4">Ester cyclase</fullName>
    </recommendedName>
</protein>
<proteinExistence type="predicted"/>
<feature type="chain" id="PRO_5035287045" description="Ester cyclase" evidence="1">
    <location>
        <begin position="25"/>
        <end position="163"/>
    </location>
</feature>
<reference evidence="2" key="2">
    <citation type="submission" date="2020-09" db="EMBL/GenBank/DDBJ databases">
        <authorList>
            <person name="Sun Q."/>
            <person name="Kim S."/>
        </authorList>
    </citation>
    <scope>NUCLEOTIDE SEQUENCE</scope>
    <source>
        <strain evidence="2">KCTC 32501</strain>
    </source>
</reference>
<dbReference type="Pfam" id="PF07366">
    <property type="entry name" value="SnoaL"/>
    <property type="match status" value="1"/>
</dbReference>
<comment type="caution">
    <text evidence="2">The sequence shown here is derived from an EMBL/GenBank/DDBJ whole genome shotgun (WGS) entry which is preliminary data.</text>
</comment>
<dbReference type="GO" id="GO:0030638">
    <property type="term" value="P:polyketide metabolic process"/>
    <property type="evidence" value="ECO:0007669"/>
    <property type="project" value="InterPro"/>
</dbReference>
<dbReference type="Proteomes" id="UP000614287">
    <property type="component" value="Unassembled WGS sequence"/>
</dbReference>
<dbReference type="EMBL" id="BMZG01000007">
    <property type="protein sequence ID" value="GHA75025.1"/>
    <property type="molecule type" value="Genomic_DNA"/>
</dbReference>
<keyword evidence="3" id="KW-1185">Reference proteome</keyword>
<dbReference type="InterPro" id="IPR032710">
    <property type="entry name" value="NTF2-like_dom_sf"/>
</dbReference>
<dbReference type="Gene3D" id="3.10.450.50">
    <property type="match status" value="1"/>
</dbReference>
<evidence type="ECO:0000313" key="2">
    <source>
        <dbReference type="EMBL" id="GHA75025.1"/>
    </source>
</evidence>
<reference evidence="2" key="1">
    <citation type="journal article" date="2014" name="Int. J. Syst. Evol. Microbiol.">
        <title>Complete genome sequence of Corynebacterium casei LMG S-19264T (=DSM 44701T), isolated from a smear-ripened cheese.</title>
        <authorList>
            <consortium name="US DOE Joint Genome Institute (JGI-PGF)"/>
            <person name="Walter F."/>
            <person name="Albersmeier A."/>
            <person name="Kalinowski J."/>
            <person name="Ruckert C."/>
        </authorList>
    </citation>
    <scope>NUCLEOTIDE SEQUENCE</scope>
    <source>
        <strain evidence="2">KCTC 32501</strain>
    </source>
</reference>
<feature type="signal peptide" evidence="1">
    <location>
        <begin position="1"/>
        <end position="24"/>
    </location>
</feature>
<sequence>MNKRISVLAAALLAVGVFSATAHAKPMTEAQARTIIAPLYKNFTVPQGNVAENVKAGTTADWQSCVNDTKCRAQEESIKSFSGLAQMIPDLKLEIKEIITQGNKIVVRSEMTGTPAGEFFGVPHTGKSFKVMTIDIHTVKNGKLSYTNHLEDWAGALGQLRAK</sequence>
<dbReference type="PANTHER" id="PTHR38436">
    <property type="entry name" value="POLYKETIDE CYCLASE SNOAL-LIKE DOMAIN"/>
    <property type="match status" value="1"/>
</dbReference>
<accession>A0A8J3G0S6</accession>
<evidence type="ECO:0000256" key="1">
    <source>
        <dbReference type="SAM" id="SignalP"/>
    </source>
</evidence>
<organism evidence="2 3">
    <name type="scientific">Formosimonas limnophila</name>
    <dbReference type="NCBI Taxonomy" id="1384487"/>
    <lineage>
        <taxon>Bacteria</taxon>
        <taxon>Pseudomonadati</taxon>
        <taxon>Pseudomonadota</taxon>
        <taxon>Betaproteobacteria</taxon>
        <taxon>Burkholderiales</taxon>
        <taxon>Burkholderiaceae</taxon>
        <taxon>Formosimonas</taxon>
    </lineage>
</organism>
<evidence type="ECO:0000313" key="3">
    <source>
        <dbReference type="Proteomes" id="UP000614287"/>
    </source>
</evidence>
<keyword evidence="1" id="KW-0732">Signal</keyword>
<dbReference type="InterPro" id="IPR009959">
    <property type="entry name" value="Cyclase_SnoaL-like"/>
</dbReference>
<dbReference type="PANTHER" id="PTHR38436:SF1">
    <property type="entry name" value="ESTER CYCLASE"/>
    <property type="match status" value="1"/>
</dbReference>
<dbReference type="AlphaFoldDB" id="A0A8J3G0S6"/>